<proteinExistence type="predicted"/>
<evidence type="ECO:0000256" key="1">
    <source>
        <dbReference type="SAM" id="Phobius"/>
    </source>
</evidence>
<evidence type="ECO:0000313" key="3">
    <source>
        <dbReference type="Proteomes" id="UP000568380"/>
    </source>
</evidence>
<dbReference type="InterPro" id="IPR027310">
    <property type="entry name" value="Profilin_CS"/>
</dbReference>
<dbReference type="RefSeq" id="WP_184959539.1">
    <property type="nucleotide sequence ID" value="NZ_JACHIN010000002.1"/>
</dbReference>
<comment type="caution">
    <text evidence="2">The sequence shown here is derived from an EMBL/GenBank/DDBJ whole genome shotgun (WGS) entry which is preliminary data.</text>
</comment>
<dbReference type="EMBL" id="JACHIN010000002">
    <property type="protein sequence ID" value="MBB5076171.1"/>
    <property type="molecule type" value="Genomic_DNA"/>
</dbReference>
<feature type="transmembrane region" description="Helical" evidence="1">
    <location>
        <begin position="141"/>
        <end position="162"/>
    </location>
</feature>
<organism evidence="2 3">
    <name type="scientific">Nonomuraea endophytica</name>
    <dbReference type="NCBI Taxonomy" id="714136"/>
    <lineage>
        <taxon>Bacteria</taxon>
        <taxon>Bacillati</taxon>
        <taxon>Actinomycetota</taxon>
        <taxon>Actinomycetes</taxon>
        <taxon>Streptosporangiales</taxon>
        <taxon>Streptosporangiaceae</taxon>
        <taxon>Nonomuraea</taxon>
    </lineage>
</organism>
<dbReference type="GO" id="GO:0003779">
    <property type="term" value="F:actin binding"/>
    <property type="evidence" value="ECO:0007669"/>
    <property type="project" value="InterPro"/>
</dbReference>
<keyword evidence="1" id="KW-1133">Transmembrane helix</keyword>
<name>A0A7W7ZYH2_9ACTN</name>
<sequence length="163" mass="17173">MSAWEEYTEALGVLARAAEAGRGRLAAVEAAAKRAVSAAEKRLATAVQERQQVERRLGQLDGLCHKVMTEGAVPSEGAADRFDLGVPTTARAALATFERVEEGLNESLAELLAARSMVTANPPPPPPPPPRPVAPPSRRPVWIYALIGAVALVIVLVLVIGVV</sequence>
<keyword evidence="1" id="KW-0812">Transmembrane</keyword>
<gene>
    <name evidence="2" type="ORF">HNR40_001635</name>
</gene>
<dbReference type="AlphaFoldDB" id="A0A7W7ZYH2"/>
<dbReference type="PROSITE" id="PS00414">
    <property type="entry name" value="PROFILIN"/>
    <property type="match status" value="1"/>
</dbReference>
<dbReference type="Proteomes" id="UP000568380">
    <property type="component" value="Unassembled WGS sequence"/>
</dbReference>
<accession>A0A7W7ZYH2</accession>
<protein>
    <submittedName>
        <fullName evidence="2">Uncharacterized protein</fullName>
    </submittedName>
</protein>
<keyword evidence="1" id="KW-0472">Membrane</keyword>
<reference evidence="2 3" key="1">
    <citation type="submission" date="2020-08" db="EMBL/GenBank/DDBJ databases">
        <title>Genomic Encyclopedia of Type Strains, Phase IV (KMG-IV): sequencing the most valuable type-strain genomes for metagenomic binning, comparative biology and taxonomic classification.</title>
        <authorList>
            <person name="Goeker M."/>
        </authorList>
    </citation>
    <scope>NUCLEOTIDE SEQUENCE [LARGE SCALE GENOMIC DNA]</scope>
    <source>
        <strain evidence="2 3">DSM 45385</strain>
    </source>
</reference>
<evidence type="ECO:0000313" key="2">
    <source>
        <dbReference type="EMBL" id="MBB5076171.1"/>
    </source>
</evidence>
<keyword evidence="3" id="KW-1185">Reference proteome</keyword>